<accession>A0ABR0MJB9</accession>
<dbReference type="SUPFAM" id="SSF50249">
    <property type="entry name" value="Nucleic acid-binding proteins"/>
    <property type="match status" value="1"/>
</dbReference>
<keyword evidence="21" id="KW-1185">Reference proteome</keyword>
<dbReference type="InterPro" id="IPR012310">
    <property type="entry name" value="DNA_ligase_ATP-dep_cent"/>
</dbReference>
<keyword evidence="4 15" id="KW-0436">Ligase</keyword>
<evidence type="ECO:0000256" key="11">
    <source>
        <dbReference type="ARBA" id="ARBA00023172"/>
    </source>
</evidence>
<dbReference type="EMBL" id="JARKNE010000013">
    <property type="protein sequence ID" value="KAK5773335.1"/>
    <property type="molecule type" value="Genomic_DNA"/>
</dbReference>
<dbReference type="NCBIfam" id="TIGR00574">
    <property type="entry name" value="dnl1"/>
    <property type="match status" value="1"/>
</dbReference>
<feature type="region of interest" description="Disordered" evidence="17">
    <location>
        <begin position="1435"/>
        <end position="1608"/>
    </location>
</feature>
<dbReference type="PANTHER" id="PTHR45997:SF1">
    <property type="entry name" value="DNA LIGASE 4"/>
    <property type="match status" value="1"/>
</dbReference>
<feature type="compositionally biased region" description="Polar residues" evidence="17">
    <location>
        <begin position="821"/>
        <end position="834"/>
    </location>
</feature>
<dbReference type="InterPro" id="IPR001357">
    <property type="entry name" value="BRCT_dom"/>
</dbReference>
<feature type="compositionally biased region" description="Polar residues" evidence="17">
    <location>
        <begin position="1457"/>
        <end position="1479"/>
    </location>
</feature>
<protein>
    <recommendedName>
        <fullName evidence="15">DNA ligase</fullName>
        <ecNumber evidence="15">6.5.1.1</ecNumber>
    </recommendedName>
</protein>
<dbReference type="CDD" id="cd07903">
    <property type="entry name" value="Adenylation_DNA_ligase_IV"/>
    <property type="match status" value="1"/>
</dbReference>
<dbReference type="Pfam" id="PF04675">
    <property type="entry name" value="DNA_ligase_A_N"/>
    <property type="match status" value="1"/>
</dbReference>
<dbReference type="Gene3D" id="3.40.50.10190">
    <property type="entry name" value="BRCT domain"/>
    <property type="match status" value="2"/>
</dbReference>
<dbReference type="InterPro" id="IPR036599">
    <property type="entry name" value="DNA_ligase_N_sf"/>
</dbReference>
<feature type="region of interest" description="Disordered" evidence="17">
    <location>
        <begin position="1142"/>
        <end position="1249"/>
    </location>
</feature>
<dbReference type="PANTHER" id="PTHR45997">
    <property type="entry name" value="DNA LIGASE 4"/>
    <property type="match status" value="1"/>
</dbReference>
<keyword evidence="10" id="KW-0460">Magnesium</keyword>
<evidence type="ECO:0000256" key="10">
    <source>
        <dbReference type="ARBA" id="ARBA00022842"/>
    </source>
</evidence>
<feature type="compositionally biased region" description="Pro residues" evidence="17">
    <location>
        <begin position="1520"/>
        <end position="1530"/>
    </location>
</feature>
<dbReference type="InterPro" id="IPR044125">
    <property type="entry name" value="Adenylation_DNA_ligase_IV"/>
</dbReference>
<evidence type="ECO:0000259" key="19">
    <source>
        <dbReference type="PROSITE" id="PS50172"/>
    </source>
</evidence>
<keyword evidence="6" id="KW-0677">Repeat</keyword>
<sequence length="1839" mass="207904">MAMRKIYSEIKGMKLKEVPGYFKPMLSVGLVKKSIQRGLDNYHAKYIETDSIEPLYHICFGGMIFSYLLKDGPGRALLGLWGDHLIVVICEHCRQEDTVLINALQHSGKMAMRKVYSEIKGMKLKEVPGYFKPMLSMGYLKKSVQRGLDNYHAKYIETDSIEPLYHVCFGGMIFSYLVALPNERRHLELKKHAEEHGFCLPALRREPECLKWWIEQSESASFKWTVLGSWLATKELSRSLGLYQYCQGFITVFLAYYRRSRPSAKKRSKFRKFLDTFCKPSDYFSAMRLILPSLDRERGTYGLKESVLAICLIDALGLSRDSADALRLINWRKGGANTGANAGNFALVAAEILQRRQGTVSGGLTIKELNELLDRLASAESRAEKTAIFATLINKTNAQEMKWVIMIILKDLKLGITEKSIFQEFHPDAEDLFNVTCDLKLVCEKLRDPTQRHKRQDIEVGKAVRPQLALRVRDPAAAWKKLHGKEVVVECKFDGDRIQIHKNGTDIHYYSRNFLDHSEYQHGMSNIITQNILVDRCILDGEMLVWDSTLNQFAEFGSNQEIVMLYPFMHNLKQVADVAFDILYVGDTSVIHQSLKERHEILQKVVKPLKGRLEILVPNGGLNANRPPVFTYEKSSNDFYPNLAGEPCWSCIAHSVNDVERFFKETIENRDEGIVIKDLNSKWEPSDRSGKWLKLKPDYIRAGSDLDVLIIGGYYGSGRRGGEVAQFLVGLADRPDPNAYPRRVGTGLTDDDLETVAKKLKPYFRSIILSITSDIRTIRSEVFAAPYSLRFPRIDRVRYDKPWHECLDVQSFVELVHSSNGTTQKGTEQENQPDSKTKHKAHARKADRKNVSIVPSHFIRTDTSCVKGETLIFSNLMFYFVNVPPTYSLDSFHKMVVEHGGRFSMNLNNSVTHCVAAESKGIKYQAAKLHGDIIHYSWALDCCSQKKLIPLQPKYFLFLSESSKTKLQQEVDQYFDPYYWDLDLADIKQLLNNIQRSENSKTIDYYRAKYCPNDKWSLFHGCSVYFYSSAESLKADWQVLLNLALRRLKLEILMGGGKISENLSHATHLVVLSVPGLDVDFDSLIKSCSFEEKNLVWKKGLHVVKSQWLENCIERGQKLREDQYSLKPNDFEETNFVESKLDQNLEKSKPDFNGVQNKGTSTSPESKTKQRGGKDHPEKSISAVTPSHGNRKRRPASKNTKKGKTIVTRAQRVPRRRGKMSVKIDEDGSEESGSDDKTNEEIGKGEGNNTECYRMAGRENFEFHQNQAAEENAGINWPNKAHDTVMCEANNDQPGNKAEKFDHMELDEGKYGHEISNSEKLEVMVDPVQAMLLDMIPSLGIKHVETTNSVVQNEKPHMDNDADIRVVEDEKLDADFIPQPQKKKKVSYKDVAGELLKDWLRLKPLYANTDLIYSLLLRRARPPAAMESLLANYASSDDDEPQQITHPPTPPPPKVSSLLQPKSSSLFTSLPQPKQSLKSSTKHHDEDRNGGGGGEVAVRVPKPSLPHPKNSSNLFSHLPQPKPQQPPNPPVAKRIVQFKPPINPNTHVDSNDDEEEEKERPKRGESETLAQGPSVKSFLSSIPAPRNSTTLGVAPSSGSGRRSIIDTQVIPTLTSSTFEDKKEASIDNNAPNYSNYEWGSDVNAGTTVGYNNYVNYDQSSVDQNSGNYGNNDQNIGSYANYADYSSYQSSSDPNIGGVDAATSYGSYESYGNYHVQYENNWGDGSTTASMLPETTGIADFGVKIKGKRGRNDLPVEIVEVKQDDLTKNRPREDQVKMTGIAFGPSYQPASSKGKPTKLHKRKHQIGSLYFDMKQKEMELQERRSRGLLTKAETQAKYGW</sequence>
<evidence type="ECO:0000256" key="5">
    <source>
        <dbReference type="ARBA" id="ARBA00022723"/>
    </source>
</evidence>
<evidence type="ECO:0000256" key="15">
    <source>
        <dbReference type="RuleBase" id="RU000617"/>
    </source>
</evidence>
<dbReference type="PROSITE" id="PS00697">
    <property type="entry name" value="DNA_LIGASE_A1"/>
    <property type="match status" value="1"/>
</dbReference>
<reference evidence="20 21" key="1">
    <citation type="submission" date="2023-03" db="EMBL/GenBank/DDBJ databases">
        <title>WGS of Gossypium arboreum.</title>
        <authorList>
            <person name="Yu D."/>
        </authorList>
    </citation>
    <scope>NUCLEOTIDE SEQUENCE [LARGE SCALE GENOMIC DNA]</scope>
    <source>
        <tissue evidence="20">Leaf</tissue>
    </source>
</reference>
<feature type="compositionally biased region" description="Basic and acidic residues" evidence="17">
    <location>
        <begin position="1166"/>
        <end position="1179"/>
    </location>
</feature>
<dbReference type="Pfam" id="PF01068">
    <property type="entry name" value="DNA_ligase_A_M"/>
    <property type="match status" value="2"/>
</dbReference>
<organism evidence="20 21">
    <name type="scientific">Gossypium arboreum</name>
    <name type="common">Tree cotton</name>
    <name type="synonym">Gossypium nanking</name>
    <dbReference type="NCBI Taxonomy" id="29729"/>
    <lineage>
        <taxon>Eukaryota</taxon>
        <taxon>Viridiplantae</taxon>
        <taxon>Streptophyta</taxon>
        <taxon>Embryophyta</taxon>
        <taxon>Tracheophyta</taxon>
        <taxon>Spermatophyta</taxon>
        <taxon>Magnoliopsida</taxon>
        <taxon>eudicotyledons</taxon>
        <taxon>Gunneridae</taxon>
        <taxon>Pentapetalae</taxon>
        <taxon>rosids</taxon>
        <taxon>malvids</taxon>
        <taxon>Malvales</taxon>
        <taxon>Malvaceae</taxon>
        <taxon>Malvoideae</taxon>
        <taxon>Gossypium</taxon>
    </lineage>
</organism>
<feature type="domain" description="ATP-dependent DNA ligase family profile" evidence="18">
    <location>
        <begin position="579"/>
        <end position="733"/>
    </location>
</feature>
<dbReference type="SUPFAM" id="SSF52113">
    <property type="entry name" value="BRCT domain"/>
    <property type="match status" value="2"/>
</dbReference>
<comment type="similarity">
    <text evidence="3 16">Belongs to the ATP-dependent DNA ligase family.</text>
</comment>
<feature type="domain" description="BRCT" evidence="19">
    <location>
        <begin position="1014"/>
        <end position="1126"/>
    </location>
</feature>
<dbReference type="PROSITE" id="PS50172">
    <property type="entry name" value="BRCT"/>
    <property type="match status" value="2"/>
</dbReference>
<proteinExistence type="inferred from homology"/>
<name>A0ABR0MJB9_GOSAR</name>
<dbReference type="InterPro" id="IPR036420">
    <property type="entry name" value="BRCT_dom_sf"/>
</dbReference>
<feature type="compositionally biased region" description="Basic and acidic residues" evidence="17">
    <location>
        <begin position="1234"/>
        <end position="1244"/>
    </location>
</feature>
<dbReference type="InterPro" id="IPR000977">
    <property type="entry name" value="DNA_ligase_ATP-dep"/>
</dbReference>
<keyword evidence="9 15" id="KW-0067">ATP-binding</keyword>
<evidence type="ECO:0000256" key="8">
    <source>
        <dbReference type="ARBA" id="ARBA00022763"/>
    </source>
</evidence>
<evidence type="ECO:0000256" key="14">
    <source>
        <dbReference type="ARBA" id="ARBA00034003"/>
    </source>
</evidence>
<dbReference type="CDD" id="cd17722">
    <property type="entry name" value="BRCT_DNA_ligase_IV_rpt1"/>
    <property type="match status" value="1"/>
</dbReference>
<feature type="compositionally biased region" description="Basic residues" evidence="17">
    <location>
        <begin position="837"/>
        <end position="846"/>
    </location>
</feature>
<dbReference type="Pfam" id="PF16589">
    <property type="entry name" value="BRCT_2"/>
    <property type="match status" value="1"/>
</dbReference>
<dbReference type="InterPro" id="IPR012340">
    <property type="entry name" value="NA-bd_OB-fold"/>
</dbReference>
<evidence type="ECO:0000256" key="2">
    <source>
        <dbReference type="ARBA" id="ARBA00004123"/>
    </source>
</evidence>
<dbReference type="InterPro" id="IPR018800">
    <property type="entry name" value="PRCC"/>
</dbReference>
<evidence type="ECO:0000313" key="20">
    <source>
        <dbReference type="EMBL" id="KAK5773335.1"/>
    </source>
</evidence>
<evidence type="ECO:0000256" key="16">
    <source>
        <dbReference type="RuleBase" id="RU004196"/>
    </source>
</evidence>
<comment type="catalytic activity">
    <reaction evidence="14 15">
        <text>ATP + (deoxyribonucleotide)n-3'-hydroxyl + 5'-phospho-(deoxyribonucleotide)m = (deoxyribonucleotide)n+m + AMP + diphosphate.</text>
        <dbReference type="EC" id="6.5.1.1"/>
    </reaction>
</comment>
<comment type="cofactor">
    <cofactor evidence="1">
        <name>Mg(2+)</name>
        <dbReference type="ChEBI" id="CHEBI:18420"/>
    </cofactor>
</comment>
<feature type="compositionally biased region" description="Basic residues" evidence="17">
    <location>
        <begin position="1189"/>
        <end position="1204"/>
    </location>
</feature>
<feature type="region of interest" description="Disordered" evidence="17">
    <location>
        <begin position="821"/>
        <end position="846"/>
    </location>
</feature>
<evidence type="ECO:0000256" key="1">
    <source>
        <dbReference type="ARBA" id="ARBA00001946"/>
    </source>
</evidence>
<evidence type="ECO:0000256" key="7">
    <source>
        <dbReference type="ARBA" id="ARBA00022741"/>
    </source>
</evidence>
<evidence type="ECO:0000256" key="3">
    <source>
        <dbReference type="ARBA" id="ARBA00007572"/>
    </source>
</evidence>
<dbReference type="PROSITE" id="PS50160">
    <property type="entry name" value="DNA_LIGASE_A3"/>
    <property type="match status" value="1"/>
</dbReference>
<evidence type="ECO:0000313" key="21">
    <source>
        <dbReference type="Proteomes" id="UP001358586"/>
    </source>
</evidence>
<evidence type="ECO:0000256" key="13">
    <source>
        <dbReference type="ARBA" id="ARBA00023242"/>
    </source>
</evidence>
<evidence type="ECO:0000259" key="18">
    <source>
        <dbReference type="PROSITE" id="PS50160"/>
    </source>
</evidence>
<dbReference type="Gene3D" id="2.40.50.140">
    <property type="entry name" value="Nucleic acid-binding proteins"/>
    <property type="match status" value="2"/>
</dbReference>
<dbReference type="Gene3D" id="1.10.3260.10">
    <property type="entry name" value="DNA ligase, ATP-dependent, N-terminal domain"/>
    <property type="match status" value="1"/>
</dbReference>
<comment type="caution">
    <text evidence="20">The sequence shown here is derived from an EMBL/GenBank/DDBJ whole genome shotgun (WGS) entry which is preliminary data.</text>
</comment>
<dbReference type="InterPro" id="IPR012308">
    <property type="entry name" value="DNA_ligase_ATP-dep_N"/>
</dbReference>
<evidence type="ECO:0000256" key="12">
    <source>
        <dbReference type="ARBA" id="ARBA00023204"/>
    </source>
</evidence>
<dbReference type="InterPro" id="IPR016059">
    <property type="entry name" value="DNA_ligase_ATP-dep_CS"/>
</dbReference>
<keyword evidence="5" id="KW-0479">Metal-binding</keyword>
<evidence type="ECO:0000256" key="4">
    <source>
        <dbReference type="ARBA" id="ARBA00022598"/>
    </source>
</evidence>
<dbReference type="SMART" id="SM00292">
    <property type="entry name" value="BRCT"/>
    <property type="match status" value="2"/>
</dbReference>
<dbReference type="Proteomes" id="UP001358586">
    <property type="component" value="Chromosome 13"/>
</dbReference>
<feature type="domain" description="BRCT" evidence="19">
    <location>
        <begin position="868"/>
        <end position="956"/>
    </location>
</feature>
<dbReference type="InterPro" id="IPR029710">
    <property type="entry name" value="LIG4"/>
</dbReference>
<evidence type="ECO:0000256" key="17">
    <source>
        <dbReference type="SAM" id="MobiDB-lite"/>
    </source>
</evidence>
<keyword evidence="8 15" id="KW-0227">DNA damage</keyword>
<comment type="subcellular location">
    <subcellularLocation>
        <location evidence="2">Nucleus</location>
    </subcellularLocation>
</comment>
<gene>
    <name evidence="20" type="ORF">PVK06_049641</name>
</gene>
<dbReference type="Gene3D" id="3.30.470.30">
    <property type="entry name" value="DNA ligase/mRNA capping enzyme"/>
    <property type="match status" value="1"/>
</dbReference>
<evidence type="ECO:0000256" key="6">
    <source>
        <dbReference type="ARBA" id="ARBA00022737"/>
    </source>
</evidence>
<keyword evidence="13" id="KW-0539">Nucleus</keyword>
<keyword evidence="11 15" id="KW-0233">DNA recombination</keyword>
<evidence type="ECO:0000256" key="9">
    <source>
        <dbReference type="ARBA" id="ARBA00022840"/>
    </source>
</evidence>
<dbReference type="Pfam" id="PF10253">
    <property type="entry name" value="PRCC"/>
    <property type="match status" value="1"/>
</dbReference>
<dbReference type="SUPFAM" id="SSF117018">
    <property type="entry name" value="ATP-dependent DNA ligase DNA-binding domain"/>
    <property type="match status" value="1"/>
</dbReference>
<feature type="compositionally biased region" description="Polar residues" evidence="17">
    <location>
        <begin position="1586"/>
        <end position="1608"/>
    </location>
</feature>
<dbReference type="PROSITE" id="PS00333">
    <property type="entry name" value="DNA_LIGASE_A2"/>
    <property type="match status" value="1"/>
</dbReference>
<feature type="compositionally biased region" description="Polar residues" evidence="17">
    <location>
        <begin position="1154"/>
        <end position="1165"/>
    </location>
</feature>
<keyword evidence="7 15" id="KW-0547">Nucleotide-binding</keyword>
<dbReference type="SUPFAM" id="SSF56091">
    <property type="entry name" value="DNA ligase/mRNA capping enzyme, catalytic domain"/>
    <property type="match status" value="1"/>
</dbReference>
<dbReference type="EC" id="6.5.1.1" evidence="15"/>
<keyword evidence="12 15" id="KW-0234">DNA repair</keyword>